<dbReference type="Gene3D" id="2.30.30.30">
    <property type="match status" value="1"/>
</dbReference>
<dbReference type="EMBL" id="CP093343">
    <property type="protein sequence ID" value="WOG85902.1"/>
    <property type="molecule type" value="Genomic_DNA"/>
</dbReference>
<reference evidence="4" key="2">
    <citation type="submission" date="2022-03" db="EMBL/GenBank/DDBJ databases">
        <title>Draft title - Genomic analysis of global carrot germplasm unveils the trajectory of domestication and the origin of high carotenoid orange carrot.</title>
        <authorList>
            <person name="Iorizzo M."/>
            <person name="Ellison S."/>
            <person name="Senalik D."/>
            <person name="Macko-Podgorni A."/>
            <person name="Grzebelus D."/>
            <person name="Bostan H."/>
            <person name="Rolling W."/>
            <person name="Curaba J."/>
            <person name="Simon P."/>
        </authorList>
    </citation>
    <scope>NUCLEOTIDE SEQUENCE</scope>
    <source>
        <tissue evidence="4">Leaf</tissue>
    </source>
</reference>
<dbReference type="GO" id="GO:0006974">
    <property type="term" value="P:DNA damage response"/>
    <property type="evidence" value="ECO:0007669"/>
    <property type="project" value="TreeGrafter"/>
</dbReference>
<dbReference type="Proteomes" id="UP000077755">
    <property type="component" value="Chromosome 1"/>
</dbReference>
<sequence>MSEQGGEGEEQQEGLLSGSAGAGDSDTRVGAIVRIVNGAYCGSNAKLLAVDTSKFCAKVGIGKRLYDGRVLPAVEYGDICKILQCSDRVCKLCCSVDLIIRTPCPKLKKFADVLNVLYT</sequence>
<dbReference type="GO" id="GO:0006260">
    <property type="term" value="P:DNA replication"/>
    <property type="evidence" value="ECO:0007669"/>
    <property type="project" value="TreeGrafter"/>
</dbReference>
<dbReference type="PANTHER" id="PTHR12805">
    <property type="entry name" value="KIN17 KIN, ANTIGENIC DETERMINANT OF RECA PROTEIN HOMOLOG"/>
    <property type="match status" value="1"/>
</dbReference>
<feature type="compositionally biased region" description="Acidic residues" evidence="2">
    <location>
        <begin position="1"/>
        <end position="12"/>
    </location>
</feature>
<comment type="similarity">
    <text evidence="1">Belongs to the KIN17 family.</text>
</comment>
<dbReference type="FunFam" id="2.30.30.30:FF:000021">
    <property type="entry name" value="DNA/RNA-binding protein KIN17, putative"/>
    <property type="match status" value="1"/>
</dbReference>
<dbReference type="Gramene" id="KZN12024">
    <property type="protein sequence ID" value="KZN12024"/>
    <property type="gene ID" value="DCAR_004680"/>
</dbReference>
<gene>
    <name evidence="4" type="ORF">DCAR_0105095</name>
</gene>
<dbReference type="Pfam" id="PF25092">
    <property type="entry name" value="SH3_KIN17_C"/>
    <property type="match status" value="1"/>
</dbReference>
<dbReference type="InterPro" id="IPR014722">
    <property type="entry name" value="Rib_uL2_dom2"/>
</dbReference>
<evidence type="ECO:0000259" key="3">
    <source>
        <dbReference type="Pfam" id="PF25092"/>
    </source>
</evidence>
<keyword evidence="5" id="KW-1185">Reference proteome</keyword>
<accession>A0A166JCN4</accession>
<dbReference type="GO" id="GO:0005634">
    <property type="term" value="C:nucleus"/>
    <property type="evidence" value="ECO:0007669"/>
    <property type="project" value="TreeGrafter"/>
</dbReference>
<protein>
    <recommendedName>
        <fullName evidence="3">Kin17 KOW domain-containing protein</fullName>
    </recommendedName>
</protein>
<evidence type="ECO:0000313" key="5">
    <source>
        <dbReference type="Proteomes" id="UP000077755"/>
    </source>
</evidence>
<evidence type="ECO:0000313" key="4">
    <source>
        <dbReference type="EMBL" id="WOG85902.1"/>
    </source>
</evidence>
<organism evidence="4 5">
    <name type="scientific">Daucus carota subsp. sativus</name>
    <name type="common">Carrot</name>
    <dbReference type="NCBI Taxonomy" id="79200"/>
    <lineage>
        <taxon>Eukaryota</taxon>
        <taxon>Viridiplantae</taxon>
        <taxon>Streptophyta</taxon>
        <taxon>Embryophyta</taxon>
        <taxon>Tracheophyta</taxon>
        <taxon>Spermatophyta</taxon>
        <taxon>Magnoliopsida</taxon>
        <taxon>eudicotyledons</taxon>
        <taxon>Gunneridae</taxon>
        <taxon>Pentapetalae</taxon>
        <taxon>asterids</taxon>
        <taxon>campanulids</taxon>
        <taxon>Apiales</taxon>
        <taxon>Apiaceae</taxon>
        <taxon>Apioideae</taxon>
        <taxon>Scandiceae</taxon>
        <taxon>Daucinae</taxon>
        <taxon>Daucus</taxon>
        <taxon>Daucus sect. Daucus</taxon>
    </lineage>
</organism>
<evidence type="ECO:0000256" key="2">
    <source>
        <dbReference type="SAM" id="MobiDB-lite"/>
    </source>
</evidence>
<name>A0A166JCN4_DAUCS</name>
<dbReference type="AlphaFoldDB" id="A0A166JCN4"/>
<reference evidence="4" key="1">
    <citation type="journal article" date="2016" name="Nat. Genet.">
        <title>A high-quality carrot genome assembly provides new insights into carotenoid accumulation and asterid genome evolution.</title>
        <authorList>
            <person name="Iorizzo M."/>
            <person name="Ellison S."/>
            <person name="Senalik D."/>
            <person name="Zeng P."/>
            <person name="Satapoomin P."/>
            <person name="Huang J."/>
            <person name="Bowman M."/>
            <person name="Iovene M."/>
            <person name="Sanseverino W."/>
            <person name="Cavagnaro P."/>
            <person name="Yildiz M."/>
            <person name="Macko-Podgorni A."/>
            <person name="Moranska E."/>
            <person name="Grzebelus E."/>
            <person name="Grzebelus D."/>
            <person name="Ashrafi H."/>
            <person name="Zheng Z."/>
            <person name="Cheng S."/>
            <person name="Spooner D."/>
            <person name="Van Deynze A."/>
            <person name="Simon P."/>
        </authorList>
    </citation>
    <scope>NUCLEOTIDE SEQUENCE</scope>
    <source>
        <tissue evidence="4">Leaf</tissue>
    </source>
</reference>
<evidence type="ECO:0000256" key="1">
    <source>
        <dbReference type="ARBA" id="ARBA00008517"/>
    </source>
</evidence>
<proteinExistence type="inferred from homology"/>
<dbReference type="InterPro" id="IPR037321">
    <property type="entry name" value="KIN17-like"/>
</dbReference>
<dbReference type="InterPro" id="IPR041995">
    <property type="entry name" value="KOW_KIN17"/>
</dbReference>
<dbReference type="GO" id="GO:0003690">
    <property type="term" value="F:double-stranded DNA binding"/>
    <property type="evidence" value="ECO:0007669"/>
    <property type="project" value="TreeGrafter"/>
</dbReference>
<feature type="domain" description="Kin17 KOW" evidence="3">
    <location>
        <begin position="29"/>
        <end position="82"/>
    </location>
</feature>
<dbReference type="PANTHER" id="PTHR12805:SF0">
    <property type="entry name" value="DNA_RNA-BINDING PROTEIN KIN17"/>
    <property type="match status" value="1"/>
</dbReference>
<feature type="compositionally biased region" description="Low complexity" evidence="2">
    <location>
        <begin position="13"/>
        <end position="24"/>
    </location>
</feature>
<feature type="region of interest" description="Disordered" evidence="2">
    <location>
        <begin position="1"/>
        <end position="25"/>
    </location>
</feature>